<evidence type="ECO:0000313" key="2">
    <source>
        <dbReference type="Proteomes" id="UP001630127"/>
    </source>
</evidence>
<evidence type="ECO:0000313" key="1">
    <source>
        <dbReference type="EMBL" id="KAL3510024.1"/>
    </source>
</evidence>
<protein>
    <submittedName>
        <fullName evidence="1">Uncharacterized protein</fullName>
    </submittedName>
</protein>
<proteinExistence type="predicted"/>
<reference evidence="1 2" key="1">
    <citation type="submission" date="2024-11" db="EMBL/GenBank/DDBJ databases">
        <title>A near-complete genome assembly of Cinchona calisaya.</title>
        <authorList>
            <person name="Lian D.C."/>
            <person name="Zhao X.W."/>
            <person name="Wei L."/>
        </authorList>
    </citation>
    <scope>NUCLEOTIDE SEQUENCE [LARGE SCALE GENOMIC DNA]</scope>
    <source>
        <tissue evidence="1">Nenye</tissue>
    </source>
</reference>
<dbReference type="AlphaFoldDB" id="A0ABD2YUZ6"/>
<organism evidence="1 2">
    <name type="scientific">Cinchona calisaya</name>
    <dbReference type="NCBI Taxonomy" id="153742"/>
    <lineage>
        <taxon>Eukaryota</taxon>
        <taxon>Viridiplantae</taxon>
        <taxon>Streptophyta</taxon>
        <taxon>Embryophyta</taxon>
        <taxon>Tracheophyta</taxon>
        <taxon>Spermatophyta</taxon>
        <taxon>Magnoliopsida</taxon>
        <taxon>eudicotyledons</taxon>
        <taxon>Gunneridae</taxon>
        <taxon>Pentapetalae</taxon>
        <taxon>asterids</taxon>
        <taxon>lamiids</taxon>
        <taxon>Gentianales</taxon>
        <taxon>Rubiaceae</taxon>
        <taxon>Cinchonoideae</taxon>
        <taxon>Cinchoneae</taxon>
        <taxon>Cinchona</taxon>
    </lineage>
</organism>
<keyword evidence="2" id="KW-1185">Reference proteome</keyword>
<sequence>MSWWLNIRPTSVERVLCKLIPTNVSWNLWKGRNKMVFDSAMANSTHIIHAFLAAIKSISLAYPLSVKDTCDHHLLMTDYIAPSLHIRPPRVVSCLESSCSRLVQIKLGRCR</sequence>
<dbReference type="Proteomes" id="UP001630127">
    <property type="component" value="Unassembled WGS sequence"/>
</dbReference>
<comment type="caution">
    <text evidence="1">The sequence shown here is derived from an EMBL/GenBank/DDBJ whole genome shotgun (WGS) entry which is preliminary data.</text>
</comment>
<gene>
    <name evidence="1" type="ORF">ACH5RR_029425</name>
</gene>
<accession>A0ABD2YUZ6</accession>
<name>A0ABD2YUZ6_9GENT</name>
<dbReference type="EMBL" id="JBJUIK010000012">
    <property type="protein sequence ID" value="KAL3510024.1"/>
    <property type="molecule type" value="Genomic_DNA"/>
</dbReference>